<proteinExistence type="predicted"/>
<gene>
    <name evidence="2" type="ORF">TPSD3_02190</name>
</gene>
<accession>A0A251XAA3</accession>
<dbReference type="SUPFAM" id="SSF52980">
    <property type="entry name" value="Restriction endonuclease-like"/>
    <property type="match status" value="1"/>
</dbReference>
<dbReference type="Gene3D" id="3.90.1570.10">
    <property type="entry name" value="tt1808, chain A"/>
    <property type="match status" value="1"/>
</dbReference>
<dbReference type="Pfam" id="PF05685">
    <property type="entry name" value="Uma2"/>
    <property type="match status" value="1"/>
</dbReference>
<keyword evidence="3" id="KW-1185">Reference proteome</keyword>
<dbReference type="EMBL" id="MSLT01000006">
    <property type="protein sequence ID" value="OUD15362.1"/>
    <property type="molecule type" value="Genomic_DNA"/>
</dbReference>
<dbReference type="InterPro" id="IPR011335">
    <property type="entry name" value="Restrct_endonuc-II-like"/>
</dbReference>
<dbReference type="AlphaFoldDB" id="A0A251XAA3"/>
<sequence length="136" mass="15775">MQWHEVIEYPSSNYHGRLQMQIGQKLAHYLPHGEVIAECSIQTDDNVKVADLVWASNAFIQDYAYKTLYPKAPEICIEIILPSNSQQEMQQKIKLYLDRGALEVWIIHEDKTIDIYSSHGKIERSQLVANWAEMTI</sequence>
<dbReference type="OrthoDB" id="5568181at2"/>
<organism evidence="2 3">
    <name type="scientific">Thioflexithrix psekupsensis</name>
    <dbReference type="NCBI Taxonomy" id="1570016"/>
    <lineage>
        <taxon>Bacteria</taxon>
        <taxon>Pseudomonadati</taxon>
        <taxon>Pseudomonadota</taxon>
        <taxon>Gammaproteobacteria</taxon>
        <taxon>Thiotrichales</taxon>
        <taxon>Thioflexithrix</taxon>
    </lineage>
</organism>
<evidence type="ECO:0000313" key="2">
    <source>
        <dbReference type="EMBL" id="OUD15362.1"/>
    </source>
</evidence>
<dbReference type="CDD" id="cd06260">
    <property type="entry name" value="DUF820-like"/>
    <property type="match status" value="1"/>
</dbReference>
<protein>
    <recommendedName>
        <fullName evidence="1">Putative restriction endonuclease domain-containing protein</fullName>
    </recommendedName>
</protein>
<dbReference type="PANTHER" id="PTHR34107:SF4">
    <property type="entry name" value="SLL1222 PROTEIN"/>
    <property type="match status" value="1"/>
</dbReference>
<dbReference type="InterPro" id="IPR012296">
    <property type="entry name" value="Nuclease_put_TT1808"/>
</dbReference>
<dbReference type="PANTHER" id="PTHR34107">
    <property type="entry name" value="SLL0198 PROTEIN-RELATED"/>
    <property type="match status" value="1"/>
</dbReference>
<comment type="caution">
    <text evidence="2">The sequence shown here is derived from an EMBL/GenBank/DDBJ whole genome shotgun (WGS) entry which is preliminary data.</text>
</comment>
<dbReference type="RefSeq" id="WP_086486955.1">
    <property type="nucleotide sequence ID" value="NZ_MSLT01000006.1"/>
</dbReference>
<evidence type="ECO:0000259" key="1">
    <source>
        <dbReference type="Pfam" id="PF05685"/>
    </source>
</evidence>
<dbReference type="InterPro" id="IPR008538">
    <property type="entry name" value="Uma2"/>
</dbReference>
<reference evidence="2 3" key="1">
    <citation type="submission" date="2016-12" db="EMBL/GenBank/DDBJ databases">
        <title>Thioflexothrix psekupsii D3 genome sequencing and assembly.</title>
        <authorList>
            <person name="Fomenkov A."/>
            <person name="Vincze T."/>
            <person name="Grabovich M."/>
            <person name="Anton B.P."/>
            <person name="Dubinina G."/>
            <person name="Orlova M."/>
            <person name="Belousova E."/>
            <person name="Roberts R.J."/>
        </authorList>
    </citation>
    <scope>NUCLEOTIDE SEQUENCE [LARGE SCALE GENOMIC DNA]</scope>
    <source>
        <strain evidence="2">D3</strain>
    </source>
</reference>
<dbReference type="Proteomes" id="UP000194798">
    <property type="component" value="Unassembled WGS sequence"/>
</dbReference>
<feature type="domain" description="Putative restriction endonuclease" evidence="1">
    <location>
        <begin position="6"/>
        <end position="120"/>
    </location>
</feature>
<evidence type="ECO:0000313" key="3">
    <source>
        <dbReference type="Proteomes" id="UP000194798"/>
    </source>
</evidence>
<name>A0A251XAA3_9GAMM</name>